<dbReference type="EMBL" id="OZ034815">
    <property type="protein sequence ID" value="CAL1371578.1"/>
    <property type="molecule type" value="Genomic_DNA"/>
</dbReference>
<reference evidence="1 2" key="1">
    <citation type="submission" date="2024-04" db="EMBL/GenBank/DDBJ databases">
        <authorList>
            <person name="Fracassetti M."/>
        </authorList>
    </citation>
    <scope>NUCLEOTIDE SEQUENCE [LARGE SCALE GENOMIC DNA]</scope>
</reference>
<proteinExistence type="predicted"/>
<evidence type="ECO:0000313" key="2">
    <source>
        <dbReference type="Proteomes" id="UP001497516"/>
    </source>
</evidence>
<organism evidence="1 2">
    <name type="scientific">Linum trigynum</name>
    <dbReference type="NCBI Taxonomy" id="586398"/>
    <lineage>
        <taxon>Eukaryota</taxon>
        <taxon>Viridiplantae</taxon>
        <taxon>Streptophyta</taxon>
        <taxon>Embryophyta</taxon>
        <taxon>Tracheophyta</taxon>
        <taxon>Spermatophyta</taxon>
        <taxon>Magnoliopsida</taxon>
        <taxon>eudicotyledons</taxon>
        <taxon>Gunneridae</taxon>
        <taxon>Pentapetalae</taxon>
        <taxon>rosids</taxon>
        <taxon>fabids</taxon>
        <taxon>Malpighiales</taxon>
        <taxon>Linaceae</taxon>
        <taxon>Linum</taxon>
    </lineage>
</organism>
<name>A0AAV2DEJ3_9ROSI</name>
<keyword evidence="2" id="KW-1185">Reference proteome</keyword>
<accession>A0AAV2DEJ3</accession>
<sequence length="96" mass="10198">MRANALSSLLIEGCSFVWVNFLCLLSNGGRAILQVLLLYSAMGAGGEQMALSWRPVILELGIGSGISCMRQGEKRESRKANDGGILMGEVRLVGVG</sequence>
<evidence type="ECO:0000313" key="1">
    <source>
        <dbReference type="EMBL" id="CAL1371578.1"/>
    </source>
</evidence>
<dbReference type="AlphaFoldDB" id="A0AAV2DEJ3"/>
<dbReference type="Proteomes" id="UP001497516">
    <property type="component" value="Chromosome 2"/>
</dbReference>
<gene>
    <name evidence="1" type="ORF">LTRI10_LOCUS13635</name>
</gene>
<protein>
    <submittedName>
        <fullName evidence="1">Uncharacterized protein</fullName>
    </submittedName>
</protein>